<evidence type="ECO:0000313" key="4">
    <source>
        <dbReference type="EMBL" id="KPJ73889.1"/>
    </source>
</evidence>
<dbReference type="GO" id="GO:0046872">
    <property type="term" value="F:metal ion binding"/>
    <property type="evidence" value="ECO:0007669"/>
    <property type="project" value="UniProtKB-KW"/>
</dbReference>
<dbReference type="Gene3D" id="3.40.718.10">
    <property type="entry name" value="Isopropylmalate Dehydrogenase"/>
    <property type="match status" value="1"/>
</dbReference>
<sequence>MIGITLGDPAGIGPEIILKALATMRDPKGIFIFGNKKILETTARDMRLVQHYRKIKSFIVDCVGNVPFQYSKTTKKTATVALQSIISALQYNVDIIITLPIVKETMKSLIPGFIGHTEYLAQYFRVNKYGMVGMAKHKKIMLVTTHVPLRRLFRKITPAVIVEKIMLLNWGMKKYFGLTNPTIGVCALNPHAFEFSLGEDEKIKQGVAMAQRRGIHAEGPYPADSLFDRHFDAFLAMFHDQAMIYLKSKKNGLNFTMGLPIIRLSPLHGAALDIAGTNRADASGVTIALKEGIKMYKNARKYEKNCVC</sequence>
<evidence type="ECO:0000313" key="5">
    <source>
        <dbReference type="Proteomes" id="UP000051012"/>
    </source>
</evidence>
<dbReference type="Pfam" id="PF04166">
    <property type="entry name" value="PdxA"/>
    <property type="match status" value="1"/>
</dbReference>
<protein>
    <recommendedName>
        <fullName evidence="6">4-hydroxythreonine-4-phosphate dehydrogenase</fullName>
    </recommendedName>
</protein>
<keyword evidence="3" id="KW-0520">NAD</keyword>
<dbReference type="Proteomes" id="UP000051012">
    <property type="component" value="Unassembled WGS sequence"/>
</dbReference>
<evidence type="ECO:0000256" key="2">
    <source>
        <dbReference type="ARBA" id="ARBA00023002"/>
    </source>
</evidence>
<organism evidence="4 5">
    <name type="scientific">candidate division TA06 bacterium DG_78</name>
    <dbReference type="NCBI Taxonomy" id="1703772"/>
    <lineage>
        <taxon>Bacteria</taxon>
        <taxon>Bacteria division TA06</taxon>
    </lineage>
</organism>
<evidence type="ECO:0008006" key="6">
    <source>
        <dbReference type="Google" id="ProtNLM"/>
    </source>
</evidence>
<keyword evidence="1" id="KW-0479">Metal-binding</keyword>
<gene>
    <name evidence="4" type="ORF">AMJ52_02675</name>
</gene>
<accession>A0A0S7YGL9</accession>
<dbReference type="PANTHER" id="PTHR30004">
    <property type="entry name" value="4-HYDROXYTHREONINE-4-PHOSPHATE DEHYDROGENASE"/>
    <property type="match status" value="1"/>
</dbReference>
<comment type="caution">
    <text evidence="4">The sequence shown here is derived from an EMBL/GenBank/DDBJ whole genome shotgun (WGS) entry which is preliminary data.</text>
</comment>
<reference evidence="4 5" key="1">
    <citation type="journal article" date="2015" name="Microbiome">
        <title>Genomic resolution of linkages in carbon, nitrogen, and sulfur cycling among widespread estuary sediment bacteria.</title>
        <authorList>
            <person name="Baker B.J."/>
            <person name="Lazar C.S."/>
            <person name="Teske A.P."/>
            <person name="Dick G.J."/>
        </authorList>
    </citation>
    <scope>NUCLEOTIDE SEQUENCE [LARGE SCALE GENOMIC DNA]</scope>
    <source>
        <strain evidence="4">DG_78</strain>
    </source>
</reference>
<evidence type="ECO:0000256" key="1">
    <source>
        <dbReference type="ARBA" id="ARBA00022723"/>
    </source>
</evidence>
<dbReference type="PATRIC" id="fig|1703772.3.peg.905"/>
<name>A0A0S7YGL9_UNCT6</name>
<proteinExistence type="predicted"/>
<dbReference type="EMBL" id="LJNI01000023">
    <property type="protein sequence ID" value="KPJ73889.1"/>
    <property type="molecule type" value="Genomic_DNA"/>
</dbReference>
<dbReference type="SUPFAM" id="SSF53659">
    <property type="entry name" value="Isocitrate/Isopropylmalate dehydrogenase-like"/>
    <property type="match status" value="1"/>
</dbReference>
<dbReference type="GO" id="GO:0051287">
    <property type="term" value="F:NAD binding"/>
    <property type="evidence" value="ECO:0007669"/>
    <property type="project" value="InterPro"/>
</dbReference>
<evidence type="ECO:0000256" key="3">
    <source>
        <dbReference type="ARBA" id="ARBA00023027"/>
    </source>
</evidence>
<dbReference type="GO" id="GO:0016491">
    <property type="term" value="F:oxidoreductase activity"/>
    <property type="evidence" value="ECO:0007669"/>
    <property type="project" value="UniProtKB-KW"/>
</dbReference>
<dbReference type="AlphaFoldDB" id="A0A0S7YGL9"/>
<keyword evidence="2" id="KW-0560">Oxidoreductase</keyword>
<dbReference type="PANTHER" id="PTHR30004:SF6">
    <property type="entry name" value="D-THREONATE 4-PHOSPHATE DEHYDROGENASE"/>
    <property type="match status" value="1"/>
</dbReference>
<dbReference type="InterPro" id="IPR005255">
    <property type="entry name" value="PdxA_fam"/>
</dbReference>